<dbReference type="Proteomes" id="UP000799754">
    <property type="component" value="Unassembled WGS sequence"/>
</dbReference>
<reference evidence="1" key="1">
    <citation type="journal article" date="2020" name="Stud. Mycol.">
        <title>101 Dothideomycetes genomes: a test case for predicting lifestyles and emergence of pathogens.</title>
        <authorList>
            <person name="Haridas S."/>
            <person name="Albert R."/>
            <person name="Binder M."/>
            <person name="Bloem J."/>
            <person name="Labutti K."/>
            <person name="Salamov A."/>
            <person name="Andreopoulos B."/>
            <person name="Baker S."/>
            <person name="Barry K."/>
            <person name="Bills G."/>
            <person name="Bluhm B."/>
            <person name="Cannon C."/>
            <person name="Castanera R."/>
            <person name="Culley D."/>
            <person name="Daum C."/>
            <person name="Ezra D."/>
            <person name="Gonzalez J."/>
            <person name="Henrissat B."/>
            <person name="Kuo A."/>
            <person name="Liang C."/>
            <person name="Lipzen A."/>
            <person name="Lutzoni F."/>
            <person name="Magnuson J."/>
            <person name="Mondo S."/>
            <person name="Nolan M."/>
            <person name="Ohm R."/>
            <person name="Pangilinan J."/>
            <person name="Park H.-J."/>
            <person name="Ramirez L."/>
            <person name="Alfaro M."/>
            <person name="Sun H."/>
            <person name="Tritt A."/>
            <person name="Yoshinaga Y."/>
            <person name="Zwiers L.-H."/>
            <person name="Turgeon B."/>
            <person name="Goodwin S."/>
            <person name="Spatafora J."/>
            <person name="Crous P."/>
            <person name="Grigoriev I."/>
        </authorList>
    </citation>
    <scope>NUCLEOTIDE SEQUENCE</scope>
    <source>
        <strain evidence="1">CBS 525.71</strain>
    </source>
</reference>
<accession>A0ACB6RSW6</accession>
<keyword evidence="2" id="KW-1185">Reference proteome</keyword>
<dbReference type="EMBL" id="MU006729">
    <property type="protein sequence ID" value="KAF2624797.1"/>
    <property type="molecule type" value="Genomic_DNA"/>
</dbReference>
<gene>
    <name evidence="1" type="ORF">BU25DRAFT_373644</name>
</gene>
<protein>
    <submittedName>
        <fullName evidence="1">Uncharacterized protein</fullName>
    </submittedName>
</protein>
<evidence type="ECO:0000313" key="2">
    <source>
        <dbReference type="Proteomes" id="UP000799754"/>
    </source>
</evidence>
<proteinExistence type="predicted"/>
<name>A0ACB6RSW6_9PLEO</name>
<evidence type="ECO:0000313" key="1">
    <source>
        <dbReference type="EMBL" id="KAF2624797.1"/>
    </source>
</evidence>
<comment type="caution">
    <text evidence="1">The sequence shown here is derived from an EMBL/GenBank/DDBJ whole genome shotgun (WGS) entry which is preliminary data.</text>
</comment>
<organism evidence="1 2">
    <name type="scientific">Macroventuria anomochaeta</name>
    <dbReference type="NCBI Taxonomy" id="301207"/>
    <lineage>
        <taxon>Eukaryota</taxon>
        <taxon>Fungi</taxon>
        <taxon>Dikarya</taxon>
        <taxon>Ascomycota</taxon>
        <taxon>Pezizomycotina</taxon>
        <taxon>Dothideomycetes</taxon>
        <taxon>Pleosporomycetidae</taxon>
        <taxon>Pleosporales</taxon>
        <taxon>Pleosporineae</taxon>
        <taxon>Didymellaceae</taxon>
        <taxon>Macroventuria</taxon>
    </lineage>
</organism>
<sequence>MSLGQQCWGCRWRRVRCDSQQPSCLKCTKKGLPCPGYSTTKPLRWRHRVIKHETNDQTLLVLGFQAPVNDDVAPSHVVLDALTYYNAVVVPDLAADGSSSLYTIDISKWAEFNKSKRHLTLCLITLHRAVRELGNVNENQTLFHYHQACAAEILSHKIKTFGQAGPDLELFEDVSLFFFSQIQASAYGAWRAHLNAAKTLFNLWGVEALIGRSDFEFFLCHLVLADVYGTTMAPASHISAEDVSQHKVYLTLLGRFTVDVCSTMVPIPEVVVRATTAINMSRAAGTISDAHTMKEAQGITSSPSAILESLQAFDPTDWALQRPRHTFSQVTSWALLATCFQAAAVLYLVQTCGTNVSLNNEDLVDDDCALFYSRLSKAVRELYDLRQHGGVLYKYILWPMVICGVEAIVRKDEQQLRVLCESLERTTMDLGTLSMREAAIFLGELWNRNIKRVAELPSKTNLIWDDIFDCAPLFLL</sequence>